<sequence>MYRRPPDAHDASNRRPPELTPAVAVSLPSYLMASFFPMDVATAAAGSAADPPADRALTASRNHREAEKRRRERIKSHLDRLRSILSCDPKTDKASLLAMAVERVRELKQRTAEIAQAHFFPTETDEIIVLPGTHNSVSDDSGSGPPAAAVFEASLCCEDRSDLLPELIETLRALRMRTLRAEMATLGGRVRNVLVLAKEKDEEYAGSESSGDGGGLLREALRAVVSRAPLAGGERAKRRKMIDGGGA</sequence>
<reference evidence="7 8" key="1">
    <citation type="journal article" date="2017" name="Nature">
        <title>The Apostasia genome and the evolution of orchids.</title>
        <authorList>
            <person name="Zhang G.Q."/>
            <person name="Liu K.W."/>
            <person name="Li Z."/>
            <person name="Lohaus R."/>
            <person name="Hsiao Y.Y."/>
            <person name="Niu S.C."/>
            <person name="Wang J.Y."/>
            <person name="Lin Y.C."/>
            <person name="Xu Q."/>
            <person name="Chen L.J."/>
            <person name="Yoshida K."/>
            <person name="Fujiwara S."/>
            <person name="Wang Z.W."/>
            <person name="Zhang Y.Q."/>
            <person name="Mitsuda N."/>
            <person name="Wang M."/>
            <person name="Liu G.H."/>
            <person name="Pecoraro L."/>
            <person name="Huang H.X."/>
            <person name="Xiao X.J."/>
            <person name="Lin M."/>
            <person name="Wu X.Y."/>
            <person name="Wu W.L."/>
            <person name="Chen Y.Y."/>
            <person name="Chang S.B."/>
            <person name="Sakamoto S."/>
            <person name="Ohme-Takagi M."/>
            <person name="Yagi M."/>
            <person name="Zeng S.J."/>
            <person name="Shen C.Y."/>
            <person name="Yeh C.M."/>
            <person name="Luo Y.B."/>
            <person name="Tsai W.C."/>
            <person name="Van de Peer Y."/>
            <person name="Liu Z.J."/>
        </authorList>
    </citation>
    <scope>NUCLEOTIDE SEQUENCE [LARGE SCALE GENOMIC DNA]</scope>
    <source>
        <strain evidence="8">cv. Shenzhen</strain>
        <tissue evidence="7">Stem</tissue>
    </source>
</reference>
<evidence type="ECO:0000256" key="1">
    <source>
        <dbReference type="ARBA" id="ARBA00005510"/>
    </source>
</evidence>
<protein>
    <submittedName>
        <fullName evidence="7">Transcription factor bHLH106</fullName>
    </submittedName>
</protein>
<dbReference type="Pfam" id="PF00010">
    <property type="entry name" value="HLH"/>
    <property type="match status" value="1"/>
</dbReference>
<proteinExistence type="inferred from homology"/>
<name>A0A2I0A0T9_9ASPA</name>
<dbReference type="InterPro" id="IPR045847">
    <property type="entry name" value="AIG1-like"/>
</dbReference>
<dbReference type="Proteomes" id="UP000236161">
    <property type="component" value="Unassembled WGS sequence"/>
</dbReference>
<dbReference type="GO" id="GO:0046983">
    <property type="term" value="F:protein dimerization activity"/>
    <property type="evidence" value="ECO:0007669"/>
    <property type="project" value="InterPro"/>
</dbReference>
<dbReference type="PROSITE" id="PS50888">
    <property type="entry name" value="BHLH"/>
    <property type="match status" value="1"/>
</dbReference>
<dbReference type="SUPFAM" id="SSF47459">
    <property type="entry name" value="HLH, helix-loop-helix DNA-binding domain"/>
    <property type="match status" value="1"/>
</dbReference>
<feature type="region of interest" description="Disordered" evidence="5">
    <location>
        <begin position="47"/>
        <end position="72"/>
    </location>
</feature>
<dbReference type="OrthoDB" id="71302at2759"/>
<dbReference type="InterPro" id="IPR036638">
    <property type="entry name" value="HLH_DNA-bd_sf"/>
</dbReference>
<accession>A0A2I0A0T9</accession>
<feature type="domain" description="BHLH" evidence="6">
    <location>
        <begin position="58"/>
        <end position="107"/>
    </location>
</feature>
<dbReference type="STRING" id="1088818.A0A2I0A0T9"/>
<organism evidence="7 8">
    <name type="scientific">Apostasia shenzhenica</name>
    <dbReference type="NCBI Taxonomy" id="1088818"/>
    <lineage>
        <taxon>Eukaryota</taxon>
        <taxon>Viridiplantae</taxon>
        <taxon>Streptophyta</taxon>
        <taxon>Embryophyta</taxon>
        <taxon>Tracheophyta</taxon>
        <taxon>Spermatophyta</taxon>
        <taxon>Magnoliopsida</taxon>
        <taxon>Liliopsida</taxon>
        <taxon>Asparagales</taxon>
        <taxon>Orchidaceae</taxon>
        <taxon>Apostasioideae</taxon>
        <taxon>Apostasia</taxon>
    </lineage>
</organism>
<dbReference type="GO" id="GO:0003677">
    <property type="term" value="F:DNA binding"/>
    <property type="evidence" value="ECO:0007669"/>
    <property type="project" value="UniProtKB-KW"/>
</dbReference>
<evidence type="ECO:0000313" key="7">
    <source>
        <dbReference type="EMBL" id="PKA49155.1"/>
    </source>
</evidence>
<dbReference type="PANTHER" id="PTHR45844:SF19">
    <property type="entry name" value="TRANSCRIPTION FACTOR BHLH106-RELATED"/>
    <property type="match status" value="1"/>
</dbReference>
<dbReference type="PANTHER" id="PTHR45844">
    <property type="entry name" value="TRANSCRIPTION FACTOR BHLH30"/>
    <property type="match status" value="1"/>
</dbReference>
<comment type="similarity">
    <text evidence="1">Belongs to the bHLH protein family.</text>
</comment>
<dbReference type="SMART" id="SM00353">
    <property type="entry name" value="HLH"/>
    <property type="match status" value="1"/>
</dbReference>
<evidence type="ECO:0000256" key="2">
    <source>
        <dbReference type="ARBA" id="ARBA00023015"/>
    </source>
</evidence>
<evidence type="ECO:0000256" key="4">
    <source>
        <dbReference type="ARBA" id="ARBA00023163"/>
    </source>
</evidence>
<dbReference type="EMBL" id="KZ452040">
    <property type="protein sequence ID" value="PKA49155.1"/>
    <property type="molecule type" value="Genomic_DNA"/>
</dbReference>
<feature type="compositionally biased region" description="Basic and acidic residues" evidence="5">
    <location>
        <begin position="62"/>
        <end position="72"/>
    </location>
</feature>
<dbReference type="Gene3D" id="4.10.280.10">
    <property type="entry name" value="Helix-loop-helix DNA-binding domain"/>
    <property type="match status" value="1"/>
</dbReference>
<dbReference type="AlphaFoldDB" id="A0A2I0A0T9"/>
<keyword evidence="4" id="KW-0804">Transcription</keyword>
<dbReference type="GO" id="GO:0003700">
    <property type="term" value="F:DNA-binding transcription factor activity"/>
    <property type="evidence" value="ECO:0007669"/>
    <property type="project" value="InterPro"/>
</dbReference>
<keyword evidence="2" id="KW-0805">Transcription regulation</keyword>
<evidence type="ECO:0000256" key="3">
    <source>
        <dbReference type="ARBA" id="ARBA00023125"/>
    </source>
</evidence>
<gene>
    <name evidence="7" type="primary">BHLH106</name>
    <name evidence="7" type="ORF">AXF42_Ash010840</name>
</gene>
<keyword evidence="3" id="KW-0238">DNA-binding</keyword>
<evidence type="ECO:0000313" key="8">
    <source>
        <dbReference type="Proteomes" id="UP000236161"/>
    </source>
</evidence>
<evidence type="ECO:0000256" key="5">
    <source>
        <dbReference type="SAM" id="MobiDB-lite"/>
    </source>
</evidence>
<evidence type="ECO:0000259" key="6">
    <source>
        <dbReference type="PROSITE" id="PS50888"/>
    </source>
</evidence>
<dbReference type="InterPro" id="IPR011598">
    <property type="entry name" value="bHLH_dom"/>
</dbReference>
<keyword evidence="8" id="KW-1185">Reference proteome</keyword>
<feature type="compositionally biased region" description="Low complexity" evidence="5">
    <location>
        <begin position="47"/>
        <end position="56"/>
    </location>
</feature>